<dbReference type="GO" id="GO:0015074">
    <property type="term" value="P:DNA integration"/>
    <property type="evidence" value="ECO:0007669"/>
    <property type="project" value="InterPro"/>
</dbReference>
<name>A0A840N1S3_9BRAD</name>
<dbReference type="Gene3D" id="3.30.420.10">
    <property type="entry name" value="Ribonuclease H-like superfamily/Ribonuclease H"/>
    <property type="match status" value="1"/>
</dbReference>
<dbReference type="RefSeq" id="WP_184086081.1">
    <property type="nucleotide sequence ID" value="NZ_JACHIJ010000004.1"/>
</dbReference>
<dbReference type="SUPFAM" id="SSF53098">
    <property type="entry name" value="Ribonuclease H-like"/>
    <property type="match status" value="1"/>
</dbReference>
<feature type="domain" description="Integrase catalytic" evidence="1">
    <location>
        <begin position="2"/>
        <end position="97"/>
    </location>
</feature>
<dbReference type="InterPro" id="IPR036397">
    <property type="entry name" value="RNaseH_sf"/>
</dbReference>
<dbReference type="PROSITE" id="PS50994">
    <property type="entry name" value="INTEGRASE"/>
    <property type="match status" value="1"/>
</dbReference>
<evidence type="ECO:0000259" key="1">
    <source>
        <dbReference type="PROSITE" id="PS50994"/>
    </source>
</evidence>
<dbReference type="AlphaFoldDB" id="A0A840N1S3"/>
<evidence type="ECO:0000313" key="3">
    <source>
        <dbReference type="Proteomes" id="UP000521227"/>
    </source>
</evidence>
<dbReference type="Proteomes" id="UP000521227">
    <property type="component" value="Unassembled WGS sequence"/>
</dbReference>
<dbReference type="Pfam" id="PF00665">
    <property type="entry name" value="rve"/>
    <property type="match status" value="1"/>
</dbReference>
<organism evidence="2 3">
    <name type="scientific">Afipia massiliensis</name>
    <dbReference type="NCBI Taxonomy" id="211460"/>
    <lineage>
        <taxon>Bacteria</taxon>
        <taxon>Pseudomonadati</taxon>
        <taxon>Pseudomonadota</taxon>
        <taxon>Alphaproteobacteria</taxon>
        <taxon>Hyphomicrobiales</taxon>
        <taxon>Nitrobacteraceae</taxon>
        <taxon>Afipia</taxon>
    </lineage>
</organism>
<protein>
    <submittedName>
        <fullName evidence="2">Transposase InsO family protein</fullName>
    </submittedName>
</protein>
<reference evidence="2 3" key="1">
    <citation type="submission" date="2020-08" db="EMBL/GenBank/DDBJ databases">
        <title>Genomic Encyclopedia of Type Strains, Phase IV (KMG-IV): sequencing the most valuable type-strain genomes for metagenomic binning, comparative biology and taxonomic classification.</title>
        <authorList>
            <person name="Goeker M."/>
        </authorList>
    </citation>
    <scope>NUCLEOTIDE SEQUENCE [LARGE SCALE GENOMIC DNA]</scope>
    <source>
        <strain evidence="2 3">DSM 17498</strain>
    </source>
</reference>
<evidence type="ECO:0000313" key="2">
    <source>
        <dbReference type="EMBL" id="MBB5052882.1"/>
    </source>
</evidence>
<proteinExistence type="predicted"/>
<dbReference type="InterPro" id="IPR001584">
    <property type="entry name" value="Integrase_cat-core"/>
</dbReference>
<accession>A0A840N1S3</accession>
<dbReference type="InterPro" id="IPR012337">
    <property type="entry name" value="RNaseH-like_sf"/>
</dbReference>
<sequence>MVITRPNQVWAMDVTYIRWRVASCISLSLLDWATRRVLARRLSITMESAFYVEILENALERHGRPEIFKHRPGFAGATFTGVLASNGVGTSMDGKRA</sequence>
<dbReference type="GO" id="GO:0003676">
    <property type="term" value="F:nucleic acid binding"/>
    <property type="evidence" value="ECO:0007669"/>
    <property type="project" value="InterPro"/>
</dbReference>
<comment type="caution">
    <text evidence="2">The sequence shown here is derived from an EMBL/GenBank/DDBJ whole genome shotgun (WGS) entry which is preliminary data.</text>
</comment>
<dbReference type="EMBL" id="JACHIJ010000004">
    <property type="protein sequence ID" value="MBB5052882.1"/>
    <property type="molecule type" value="Genomic_DNA"/>
</dbReference>
<gene>
    <name evidence="2" type="ORF">HNQ36_002873</name>
</gene>